<dbReference type="SUPFAM" id="SSF53756">
    <property type="entry name" value="UDP-Glycosyltransferase/glycogen phosphorylase"/>
    <property type="match status" value="1"/>
</dbReference>
<feature type="domain" description="Glycosyltransferase subfamily 4-like N-terminal" evidence="3">
    <location>
        <begin position="19"/>
        <end position="160"/>
    </location>
</feature>
<sequence length="374" mass="39850">MVTSSITATTFLDGYLQFLQSDGWDVTLVCSDGEGVAEMAAAAGVAFEPLAMPRDPAPLDDLGAVFAAVRLFRRIRPDVLVYATPKASLIGALAGWFTRIPRRIYELWGLRLETASGFSRRVFALLERLTARLSSMVIANSNSLAERASQLGVNGGKDVVVLGSGSSHGVDAERFSREAELPEIDPELSRALRASTAPVVGFVGRLNPDKGIDVLFDALAICASRGTEVQLLIVGDSEGVPVTELARRLDGIIPVHLAGFVRDPRALLAVMDVLVLPSRREGFPNVVLEAAAMEVPAITSDATGCVDAVIDGETGLIVQTGNAAALADALARTVRDDEKRAALGYAARARAVDEFAPRHVWALHSRAWRGRRGA</sequence>
<dbReference type="AlphaFoldDB" id="A0A7Y9EVH6"/>
<dbReference type="InterPro" id="IPR028098">
    <property type="entry name" value="Glyco_trans_4-like_N"/>
</dbReference>
<evidence type="ECO:0000313" key="4">
    <source>
        <dbReference type="EMBL" id="NYD54589.1"/>
    </source>
</evidence>
<protein>
    <submittedName>
        <fullName evidence="4">Glycosyltransferase involved in cell wall biosynthesis</fullName>
    </submittedName>
</protein>
<dbReference type="GO" id="GO:0016757">
    <property type="term" value="F:glycosyltransferase activity"/>
    <property type="evidence" value="ECO:0007669"/>
    <property type="project" value="UniProtKB-KW"/>
</dbReference>
<keyword evidence="1" id="KW-0328">Glycosyltransferase</keyword>
<keyword evidence="5" id="KW-1185">Reference proteome</keyword>
<evidence type="ECO:0000259" key="3">
    <source>
        <dbReference type="Pfam" id="PF13579"/>
    </source>
</evidence>
<comment type="caution">
    <text evidence="4">The sequence shown here is derived from an EMBL/GenBank/DDBJ whole genome shotgun (WGS) entry which is preliminary data.</text>
</comment>
<keyword evidence="2 4" id="KW-0808">Transferase</keyword>
<evidence type="ECO:0000313" key="5">
    <source>
        <dbReference type="Proteomes" id="UP000552045"/>
    </source>
</evidence>
<reference evidence="4 5" key="1">
    <citation type="submission" date="2020-07" db="EMBL/GenBank/DDBJ databases">
        <title>Sequencing the genomes of 1000 actinobacteria strains.</title>
        <authorList>
            <person name="Klenk H.-P."/>
        </authorList>
    </citation>
    <scope>NUCLEOTIDE SEQUENCE [LARGE SCALE GENOMIC DNA]</scope>
    <source>
        <strain evidence="4 5">DSM 22185</strain>
    </source>
</reference>
<dbReference type="Pfam" id="PF13692">
    <property type="entry name" value="Glyco_trans_1_4"/>
    <property type="match status" value="1"/>
</dbReference>
<gene>
    <name evidence="4" type="ORF">BKA02_001644</name>
</gene>
<proteinExistence type="predicted"/>
<name>A0A7Y9EVH6_9MICO</name>
<dbReference type="PANTHER" id="PTHR12526">
    <property type="entry name" value="GLYCOSYLTRANSFERASE"/>
    <property type="match status" value="1"/>
</dbReference>
<evidence type="ECO:0000256" key="2">
    <source>
        <dbReference type="ARBA" id="ARBA00022679"/>
    </source>
</evidence>
<dbReference type="Proteomes" id="UP000552045">
    <property type="component" value="Unassembled WGS sequence"/>
</dbReference>
<accession>A0A7Y9EVH6</accession>
<dbReference type="CDD" id="cd03808">
    <property type="entry name" value="GT4_CapM-like"/>
    <property type="match status" value="1"/>
</dbReference>
<dbReference type="PANTHER" id="PTHR12526:SF636">
    <property type="entry name" value="BLL3647 PROTEIN"/>
    <property type="match status" value="1"/>
</dbReference>
<dbReference type="EMBL" id="JACCBH010000001">
    <property type="protein sequence ID" value="NYD54589.1"/>
    <property type="molecule type" value="Genomic_DNA"/>
</dbReference>
<evidence type="ECO:0000256" key="1">
    <source>
        <dbReference type="ARBA" id="ARBA00022676"/>
    </source>
</evidence>
<dbReference type="Gene3D" id="3.40.50.2000">
    <property type="entry name" value="Glycogen Phosphorylase B"/>
    <property type="match status" value="2"/>
</dbReference>
<dbReference type="Pfam" id="PF13579">
    <property type="entry name" value="Glyco_trans_4_4"/>
    <property type="match status" value="1"/>
</dbReference>
<dbReference type="RefSeq" id="WP_345475372.1">
    <property type="nucleotide sequence ID" value="NZ_BAABLC010000001.1"/>
</dbReference>
<organism evidence="4 5">
    <name type="scientific">Microbacterium pseudoresistens</name>
    <dbReference type="NCBI Taxonomy" id="640634"/>
    <lineage>
        <taxon>Bacteria</taxon>
        <taxon>Bacillati</taxon>
        <taxon>Actinomycetota</taxon>
        <taxon>Actinomycetes</taxon>
        <taxon>Micrococcales</taxon>
        <taxon>Microbacteriaceae</taxon>
        <taxon>Microbacterium</taxon>
    </lineage>
</organism>